<sequence length="361" mass="42644">MAQFKKVMIYFVIYALFLQLGLAYMIPTKAVYNERLSYDAVKDRPTNIEAVFEQVKKIIDEEKLKDYVVILGDSVGYSNPGPAESSFAYFLNGKAQKQSKHFRVFNLSMPAMQTGDIYTVLLKMKEYGISSDHVIINIVYAGFVRRNPDPPSVFWLKDQLKEIDEKTYNHVEKQLLGNKKVEENFIKKKFGKAKEYMYENVAIFKYKDYIQAYAIERFNKVRGKLLCREDIKPWFQKSFLKDLLKQPMYQRDFSDESFIMDETNLQIYFLDKIIALQKDKDTLVFLAAMNDELLEKNVSKPGFQENMNRIDLYFKDKPVEYINFNKKVDYNLFSDHVHLTPKGYQILSEKLWDVLIKWDID</sequence>
<keyword evidence="1" id="KW-0812">Transmembrane</keyword>
<proteinExistence type="predicted"/>
<dbReference type="Proteomes" id="UP000294919">
    <property type="component" value="Unassembled WGS sequence"/>
</dbReference>
<dbReference type="InterPro" id="IPR036514">
    <property type="entry name" value="SGNH_hydro_sf"/>
</dbReference>
<dbReference type="EMBL" id="SLWV01000016">
    <property type="protein sequence ID" value="TCO73151.1"/>
    <property type="molecule type" value="Genomic_DNA"/>
</dbReference>
<reference evidence="2 3" key="1">
    <citation type="submission" date="2019-03" db="EMBL/GenBank/DDBJ databases">
        <title>Genomic Encyclopedia of Type Strains, Phase IV (KMG-IV): sequencing the most valuable type-strain genomes for metagenomic binning, comparative biology and taxonomic classification.</title>
        <authorList>
            <person name="Goeker M."/>
        </authorList>
    </citation>
    <scope>NUCLEOTIDE SEQUENCE [LARGE SCALE GENOMIC DNA]</scope>
    <source>
        <strain evidence="2 3">DSM 102940</strain>
    </source>
</reference>
<keyword evidence="1" id="KW-0472">Membrane</keyword>
<feature type="transmembrane region" description="Helical" evidence="1">
    <location>
        <begin position="7"/>
        <end position="26"/>
    </location>
</feature>
<protein>
    <recommendedName>
        <fullName evidence="4">GDSL-like lipase/acylhydrolase family protein</fullName>
    </recommendedName>
</protein>
<keyword evidence="1" id="KW-1133">Transmembrane helix</keyword>
<dbReference type="Gene3D" id="3.40.50.1110">
    <property type="entry name" value="SGNH hydrolase"/>
    <property type="match status" value="1"/>
</dbReference>
<organism evidence="2 3">
    <name type="scientific">Marinisporobacter balticus</name>
    <dbReference type="NCBI Taxonomy" id="2018667"/>
    <lineage>
        <taxon>Bacteria</taxon>
        <taxon>Bacillati</taxon>
        <taxon>Bacillota</taxon>
        <taxon>Clostridia</taxon>
        <taxon>Peptostreptococcales</taxon>
        <taxon>Thermotaleaceae</taxon>
        <taxon>Marinisporobacter</taxon>
    </lineage>
</organism>
<dbReference type="RefSeq" id="WP_132245970.1">
    <property type="nucleotide sequence ID" value="NZ_SLWV01000016.1"/>
</dbReference>
<evidence type="ECO:0000313" key="3">
    <source>
        <dbReference type="Proteomes" id="UP000294919"/>
    </source>
</evidence>
<accession>A0A4R2KH67</accession>
<evidence type="ECO:0008006" key="4">
    <source>
        <dbReference type="Google" id="ProtNLM"/>
    </source>
</evidence>
<keyword evidence="3" id="KW-1185">Reference proteome</keyword>
<gene>
    <name evidence="2" type="ORF">EV214_11653</name>
</gene>
<dbReference type="OrthoDB" id="2520504at2"/>
<name>A0A4R2KH67_9FIRM</name>
<comment type="caution">
    <text evidence="2">The sequence shown here is derived from an EMBL/GenBank/DDBJ whole genome shotgun (WGS) entry which is preliminary data.</text>
</comment>
<evidence type="ECO:0000256" key="1">
    <source>
        <dbReference type="SAM" id="Phobius"/>
    </source>
</evidence>
<dbReference type="SUPFAM" id="SSF52266">
    <property type="entry name" value="SGNH hydrolase"/>
    <property type="match status" value="1"/>
</dbReference>
<dbReference type="AlphaFoldDB" id="A0A4R2KH67"/>
<evidence type="ECO:0000313" key="2">
    <source>
        <dbReference type="EMBL" id="TCO73151.1"/>
    </source>
</evidence>